<dbReference type="CDD" id="cd01050">
    <property type="entry name" value="Acyl_ACP_Desat"/>
    <property type="match status" value="1"/>
</dbReference>
<evidence type="ECO:0000256" key="9">
    <source>
        <dbReference type="ARBA" id="ARBA00022832"/>
    </source>
</evidence>
<dbReference type="Pfam" id="PF03405">
    <property type="entry name" value="FA_desaturase_2"/>
    <property type="match status" value="1"/>
</dbReference>
<evidence type="ECO:0000256" key="8">
    <source>
        <dbReference type="ARBA" id="ARBA00022723"/>
    </source>
</evidence>
<dbReference type="Proteomes" id="UP000747399">
    <property type="component" value="Unassembled WGS sequence"/>
</dbReference>
<keyword evidence="10" id="KW-0809">Transit peptide</keyword>
<feature type="compositionally biased region" description="Low complexity" evidence="15">
    <location>
        <begin position="1"/>
        <end position="24"/>
    </location>
</feature>
<evidence type="ECO:0000256" key="10">
    <source>
        <dbReference type="ARBA" id="ARBA00022946"/>
    </source>
</evidence>
<reference evidence="16" key="1">
    <citation type="journal article" date="2021" name="Proc. Natl. Acad. Sci. U.S.A.">
        <title>Three genomes in the algal genus Volvox reveal the fate of a haploid sex-determining region after a transition to homothallism.</title>
        <authorList>
            <person name="Yamamoto K."/>
            <person name="Hamaji T."/>
            <person name="Kawai-Toyooka H."/>
            <person name="Matsuzaki R."/>
            <person name="Takahashi F."/>
            <person name="Nishimura Y."/>
            <person name="Kawachi M."/>
            <person name="Noguchi H."/>
            <person name="Minakuchi Y."/>
            <person name="Umen J.G."/>
            <person name="Toyoda A."/>
            <person name="Nozaki H."/>
        </authorList>
    </citation>
    <scope>NUCLEOTIDE SEQUENCE</scope>
    <source>
        <strain evidence="16">NIES-3780</strain>
    </source>
</reference>
<protein>
    <recommendedName>
        <fullName evidence="18">Acyl-[acyl-carrier-protein] desaturase</fullName>
    </recommendedName>
</protein>
<dbReference type="InterPro" id="IPR012348">
    <property type="entry name" value="RNR-like"/>
</dbReference>
<evidence type="ECO:0000256" key="4">
    <source>
        <dbReference type="ARBA" id="ARBA00011738"/>
    </source>
</evidence>
<keyword evidence="9" id="KW-0276">Fatty acid metabolism</keyword>
<sequence length="497" mass="54413">MLGPSRWAQPAAASQQPAVSSARRPTAWTLRRPVQQLSPCPVTHNDNARANLVNVCGSSGSIPSSNSQTKFSPTAVRILSGSSAGSASRPAGLILPPGVRSAPVAATAAAAEVVASVGSSPAPEASRPAADYRGHGLDGPILWLGNQRVHSLSERGREVMQSMSNWAGKELPRYLKSAERSWQPADLLPDSASPDFYDQVAALRAASANLPNDYLVVLVGDMVTEEALPSYMNMLNTLDETRDETGASDTPWAHWTRHWTAEENRHGDVLNKYLYLSGRVDMHSVESTIQRLIGRGLDPKLENNPYLCFVYTSFQERATRISHGNTARLAQYHGDLPLAKLTGLIASDEARHEAAYTAIVAEIFERDPDGAMLAFADMMRKGIVMPAHFLDDDWHTQANGKGSNLFVDYAAVADAIGVYTTNDYADIIEHLVKRWDIGNVKVVTGEAAEAQAFLMKHSERIRRLADLQMERRMRDRKRGKGRTAAFSWIFKREVALG</sequence>
<gene>
    <name evidence="16" type="ORF">Vafri_12563</name>
</gene>
<keyword evidence="6" id="KW-0150">Chloroplast</keyword>
<evidence type="ECO:0000256" key="3">
    <source>
        <dbReference type="ARBA" id="ARBA00008749"/>
    </source>
</evidence>
<dbReference type="GO" id="GO:0045300">
    <property type="term" value="F:stearoyl-[ACP] desaturase activity"/>
    <property type="evidence" value="ECO:0007669"/>
    <property type="project" value="InterPro"/>
</dbReference>
<dbReference type="InterPro" id="IPR005067">
    <property type="entry name" value="Fatty_acid_desaturase-2"/>
</dbReference>
<keyword evidence="8" id="KW-0479">Metal-binding</keyword>
<dbReference type="GO" id="GO:0009507">
    <property type="term" value="C:chloroplast"/>
    <property type="evidence" value="ECO:0007669"/>
    <property type="project" value="UniProtKB-SubCell"/>
</dbReference>
<comment type="cofactor">
    <cofactor evidence="1">
        <name>Fe(2+)</name>
        <dbReference type="ChEBI" id="CHEBI:29033"/>
    </cofactor>
</comment>
<evidence type="ECO:0000313" key="17">
    <source>
        <dbReference type="Proteomes" id="UP000747399"/>
    </source>
</evidence>
<keyword evidence="12" id="KW-0408">Iron</keyword>
<dbReference type="GO" id="GO:0006633">
    <property type="term" value="P:fatty acid biosynthetic process"/>
    <property type="evidence" value="ECO:0007669"/>
    <property type="project" value="UniProtKB-KW"/>
</dbReference>
<organism evidence="16 17">
    <name type="scientific">Volvox africanus</name>
    <dbReference type="NCBI Taxonomy" id="51714"/>
    <lineage>
        <taxon>Eukaryota</taxon>
        <taxon>Viridiplantae</taxon>
        <taxon>Chlorophyta</taxon>
        <taxon>core chlorophytes</taxon>
        <taxon>Chlorophyceae</taxon>
        <taxon>CS clade</taxon>
        <taxon>Chlamydomonadales</taxon>
        <taxon>Volvocaceae</taxon>
        <taxon>Volvox</taxon>
    </lineage>
</organism>
<comment type="subcellular location">
    <subcellularLocation>
        <location evidence="2">Plastid</location>
        <location evidence="2">Chloroplast</location>
    </subcellularLocation>
</comment>
<keyword evidence="7" id="KW-0934">Plastid</keyword>
<evidence type="ECO:0000256" key="6">
    <source>
        <dbReference type="ARBA" id="ARBA00022528"/>
    </source>
</evidence>
<evidence type="ECO:0000256" key="5">
    <source>
        <dbReference type="ARBA" id="ARBA00022516"/>
    </source>
</evidence>
<dbReference type="FunFam" id="1.10.620.20:FF:000002">
    <property type="entry name" value="Stearoyl-[acyl-carrier-protein] 9-desaturase, chloroplastic"/>
    <property type="match status" value="1"/>
</dbReference>
<keyword evidence="17" id="KW-1185">Reference proteome</keyword>
<evidence type="ECO:0000256" key="15">
    <source>
        <dbReference type="SAM" id="MobiDB-lite"/>
    </source>
</evidence>
<feature type="region of interest" description="Disordered" evidence="15">
    <location>
        <begin position="1"/>
        <end position="25"/>
    </location>
</feature>
<proteinExistence type="inferred from homology"/>
<dbReference type="AlphaFoldDB" id="A0A8J4F4J7"/>
<keyword evidence="13" id="KW-0443">Lipid metabolism</keyword>
<dbReference type="Gene3D" id="1.10.620.20">
    <property type="entry name" value="Ribonucleotide Reductase, subunit A"/>
    <property type="match status" value="1"/>
</dbReference>
<comment type="similarity">
    <text evidence="3">Belongs to the fatty acid desaturase type 2 family.</text>
</comment>
<evidence type="ECO:0000256" key="12">
    <source>
        <dbReference type="ARBA" id="ARBA00023004"/>
    </source>
</evidence>
<dbReference type="GO" id="GO:0046872">
    <property type="term" value="F:metal ion binding"/>
    <property type="evidence" value="ECO:0007669"/>
    <property type="project" value="UniProtKB-KW"/>
</dbReference>
<dbReference type="PANTHER" id="PTHR31155:SF9">
    <property type="entry name" value="STEAROYL-[ACYL-CARRIER-PROTEIN] 9-DESATURASE 7, CHLOROPLASTIC"/>
    <property type="match status" value="1"/>
</dbReference>
<evidence type="ECO:0008006" key="18">
    <source>
        <dbReference type="Google" id="ProtNLM"/>
    </source>
</evidence>
<evidence type="ECO:0000256" key="11">
    <source>
        <dbReference type="ARBA" id="ARBA00023002"/>
    </source>
</evidence>
<evidence type="ECO:0000256" key="1">
    <source>
        <dbReference type="ARBA" id="ARBA00001954"/>
    </source>
</evidence>
<dbReference type="InterPro" id="IPR009078">
    <property type="entry name" value="Ferritin-like_SF"/>
</dbReference>
<dbReference type="EMBL" id="BNCO01000027">
    <property type="protein sequence ID" value="GIL57312.1"/>
    <property type="molecule type" value="Genomic_DNA"/>
</dbReference>
<dbReference type="SUPFAM" id="SSF47240">
    <property type="entry name" value="Ferritin-like"/>
    <property type="match status" value="1"/>
</dbReference>
<keyword evidence="5" id="KW-0444">Lipid biosynthesis</keyword>
<keyword evidence="11" id="KW-0560">Oxidoreductase</keyword>
<accession>A0A8J4F4J7</accession>
<name>A0A8J4F4J7_9CHLO</name>
<comment type="subunit">
    <text evidence="4">Homodimer.</text>
</comment>
<dbReference type="PANTHER" id="PTHR31155">
    <property type="entry name" value="ACYL- ACYL-CARRIER-PROTEIN DESATURASE-RELATED"/>
    <property type="match status" value="1"/>
</dbReference>
<evidence type="ECO:0000256" key="14">
    <source>
        <dbReference type="ARBA" id="ARBA00023160"/>
    </source>
</evidence>
<comment type="caution">
    <text evidence="16">The sequence shown here is derived from an EMBL/GenBank/DDBJ whole genome shotgun (WGS) entry which is preliminary data.</text>
</comment>
<evidence type="ECO:0000256" key="2">
    <source>
        <dbReference type="ARBA" id="ARBA00004229"/>
    </source>
</evidence>
<keyword evidence="14" id="KW-0275">Fatty acid biosynthesis</keyword>
<evidence type="ECO:0000313" key="16">
    <source>
        <dbReference type="EMBL" id="GIL57312.1"/>
    </source>
</evidence>
<evidence type="ECO:0000256" key="13">
    <source>
        <dbReference type="ARBA" id="ARBA00023098"/>
    </source>
</evidence>
<evidence type="ECO:0000256" key="7">
    <source>
        <dbReference type="ARBA" id="ARBA00022640"/>
    </source>
</evidence>